<organism evidence="2 3">
    <name type="scientific">Mycena rosella</name>
    <name type="common">Pink bonnet</name>
    <name type="synonym">Agaricus rosellus</name>
    <dbReference type="NCBI Taxonomy" id="1033263"/>
    <lineage>
        <taxon>Eukaryota</taxon>
        <taxon>Fungi</taxon>
        <taxon>Dikarya</taxon>
        <taxon>Basidiomycota</taxon>
        <taxon>Agaricomycotina</taxon>
        <taxon>Agaricomycetes</taxon>
        <taxon>Agaricomycetidae</taxon>
        <taxon>Agaricales</taxon>
        <taxon>Marasmiineae</taxon>
        <taxon>Mycenaceae</taxon>
        <taxon>Mycena</taxon>
    </lineage>
</organism>
<gene>
    <name evidence="2" type="ORF">B0H17DRAFT_1097456</name>
    <name evidence="1" type="ORF">B0H17DRAFT_1106823</name>
</gene>
<protein>
    <recommendedName>
        <fullName evidence="4">Protein kinase domain-containing protein</fullName>
    </recommendedName>
</protein>
<evidence type="ECO:0000313" key="1">
    <source>
        <dbReference type="EMBL" id="KAJ7637465.1"/>
    </source>
</evidence>
<dbReference type="EMBL" id="JARKIE010000456">
    <property type="protein sequence ID" value="KAJ7637465.1"/>
    <property type="molecule type" value="Genomic_DNA"/>
</dbReference>
<name>A0AAD7G468_MYCRO</name>
<evidence type="ECO:0000313" key="2">
    <source>
        <dbReference type="EMBL" id="KAJ7658027.1"/>
    </source>
</evidence>
<sequence length="100" mass="11183">MPDSIELQGVKFMHDHNVAHRDCLNGSNIMMEGIMFPEAFHDGDSRFKRDYSESFTLAPSAPRSITSLIPASESLQFTPPEIHLRLSQPFLVATNPPLSL</sequence>
<accession>A0AAD7G468</accession>
<dbReference type="Proteomes" id="UP001221757">
    <property type="component" value="Unassembled WGS sequence"/>
</dbReference>
<evidence type="ECO:0008006" key="4">
    <source>
        <dbReference type="Google" id="ProtNLM"/>
    </source>
</evidence>
<reference evidence="2" key="1">
    <citation type="submission" date="2023-03" db="EMBL/GenBank/DDBJ databases">
        <title>Massive genome expansion in bonnet fungi (Mycena s.s.) driven by repeated elements and novel gene families across ecological guilds.</title>
        <authorList>
            <consortium name="Lawrence Berkeley National Laboratory"/>
            <person name="Harder C.B."/>
            <person name="Miyauchi S."/>
            <person name="Viragh M."/>
            <person name="Kuo A."/>
            <person name="Thoen E."/>
            <person name="Andreopoulos B."/>
            <person name="Lu D."/>
            <person name="Skrede I."/>
            <person name="Drula E."/>
            <person name="Henrissat B."/>
            <person name="Morin E."/>
            <person name="Kohler A."/>
            <person name="Barry K."/>
            <person name="LaButti K."/>
            <person name="Morin E."/>
            <person name="Salamov A."/>
            <person name="Lipzen A."/>
            <person name="Mereny Z."/>
            <person name="Hegedus B."/>
            <person name="Baldrian P."/>
            <person name="Stursova M."/>
            <person name="Weitz H."/>
            <person name="Taylor A."/>
            <person name="Grigoriev I.V."/>
            <person name="Nagy L.G."/>
            <person name="Martin F."/>
            <person name="Kauserud H."/>
        </authorList>
    </citation>
    <scope>NUCLEOTIDE SEQUENCE</scope>
    <source>
        <strain evidence="2">CBHHK067</strain>
    </source>
</reference>
<dbReference type="EMBL" id="JARKIE010000284">
    <property type="protein sequence ID" value="KAJ7658027.1"/>
    <property type="molecule type" value="Genomic_DNA"/>
</dbReference>
<comment type="caution">
    <text evidence="2">The sequence shown here is derived from an EMBL/GenBank/DDBJ whole genome shotgun (WGS) entry which is preliminary data.</text>
</comment>
<evidence type="ECO:0000313" key="3">
    <source>
        <dbReference type="Proteomes" id="UP001221757"/>
    </source>
</evidence>
<dbReference type="AlphaFoldDB" id="A0AAD7G468"/>
<keyword evidence="3" id="KW-1185">Reference proteome</keyword>
<proteinExistence type="predicted"/>